<keyword evidence="3" id="KW-1185">Reference proteome</keyword>
<name>A0A919BS18_9GAMM</name>
<gene>
    <name evidence="2" type="ORF">GCM10017161_40780</name>
</gene>
<evidence type="ECO:0000256" key="1">
    <source>
        <dbReference type="ARBA" id="ARBA00023125"/>
    </source>
</evidence>
<protein>
    <recommendedName>
        <fullName evidence="4">Phage integrase family protein</fullName>
    </recommendedName>
</protein>
<dbReference type="EMBL" id="BNCK01000014">
    <property type="protein sequence ID" value="GHG07004.1"/>
    <property type="molecule type" value="Genomic_DNA"/>
</dbReference>
<dbReference type="Gene3D" id="1.10.150.130">
    <property type="match status" value="1"/>
</dbReference>
<sequence length="531" mass="61579">MSKKSLKISKEKLKRKGVLELQKIGVRHNVRPLNTICHFQKLTSKNFDVAPYYGRGYDDIVTRVYYTIQALLRQKGKLQQSTIHSYLTSGFRNVVRYLEMWSAAIGRSVTLNDITQDFIENYVIYLKSLEIRYVSQKTIYTSTKSLLVAMHTTGYWQETDAKHLKDIFPKNPYPNINHRAKRAKPFSDFETRQIVVALKQEIKPIYQKKDALDSYELMVCLLSIAMQTGLNLSSLINMKTDSLSDHPLKKNRKLLTVYKKRGNATHLHTLRSSTKVELVQGVKLDVSFLIEKIIELNHDLRIEYDTERLLVFKSKRGIRSATYLSEQLLARNINTLIQKHKLIDENSRALVINFSRIRRTFSNRLYELSGQNILIAAQSTKHHVNTADNHYLVAPEEAKRNIGILGEIRVKSLTDDLHETPVAKCKDNIGGHKAPKNGTYCVDFLGCFRCKSFVVTSDDLYRIFSFYWAIVRNRESIGHKNWKKYLRSILNVIDNNIAPQFHLTDVLTIKEKARQNPHPYWKSLDMLRMGQ</sequence>
<dbReference type="Proteomes" id="UP000623842">
    <property type="component" value="Unassembled WGS sequence"/>
</dbReference>
<evidence type="ECO:0000313" key="3">
    <source>
        <dbReference type="Proteomes" id="UP000623842"/>
    </source>
</evidence>
<keyword evidence="1" id="KW-0238">DNA-binding</keyword>
<evidence type="ECO:0000313" key="2">
    <source>
        <dbReference type="EMBL" id="GHG07004.1"/>
    </source>
</evidence>
<reference evidence="2" key="2">
    <citation type="submission" date="2020-09" db="EMBL/GenBank/DDBJ databases">
        <authorList>
            <person name="Sun Q."/>
            <person name="Kim S."/>
        </authorList>
    </citation>
    <scope>NUCLEOTIDE SEQUENCE</scope>
    <source>
        <strain evidence="2">KCTC 42731</strain>
    </source>
</reference>
<dbReference type="GO" id="GO:0003677">
    <property type="term" value="F:DNA binding"/>
    <property type="evidence" value="ECO:0007669"/>
    <property type="project" value="UniProtKB-KW"/>
</dbReference>
<organism evidence="2 3">
    <name type="scientific">Thalassotalea marina</name>
    <dbReference type="NCBI Taxonomy" id="1673741"/>
    <lineage>
        <taxon>Bacteria</taxon>
        <taxon>Pseudomonadati</taxon>
        <taxon>Pseudomonadota</taxon>
        <taxon>Gammaproteobacteria</taxon>
        <taxon>Alteromonadales</taxon>
        <taxon>Colwelliaceae</taxon>
        <taxon>Thalassotalea</taxon>
    </lineage>
</organism>
<accession>A0A919BS18</accession>
<dbReference type="AlphaFoldDB" id="A0A919BS18"/>
<reference evidence="2" key="1">
    <citation type="journal article" date="2014" name="Int. J. Syst. Evol. Microbiol.">
        <title>Complete genome sequence of Corynebacterium casei LMG S-19264T (=DSM 44701T), isolated from a smear-ripened cheese.</title>
        <authorList>
            <consortium name="US DOE Joint Genome Institute (JGI-PGF)"/>
            <person name="Walter F."/>
            <person name="Albersmeier A."/>
            <person name="Kalinowski J."/>
            <person name="Ruckert C."/>
        </authorList>
    </citation>
    <scope>NUCLEOTIDE SEQUENCE</scope>
    <source>
        <strain evidence="2">KCTC 42731</strain>
    </source>
</reference>
<dbReference type="InterPro" id="IPR010998">
    <property type="entry name" value="Integrase_recombinase_N"/>
</dbReference>
<evidence type="ECO:0008006" key="4">
    <source>
        <dbReference type="Google" id="ProtNLM"/>
    </source>
</evidence>
<proteinExistence type="predicted"/>
<comment type="caution">
    <text evidence="2">The sequence shown here is derived from an EMBL/GenBank/DDBJ whole genome shotgun (WGS) entry which is preliminary data.</text>
</comment>